<sequence>MRSIVARDRNGVPLPSSRRIPPIALDLGTITFTDKMNISDVAANKAVRALSMLALCALAACQSTDMAELAPKKQINPKDKECLARAMYFESNRSSDEGMLAVGTVVMNRVGSESYPESVCGVVGQKNQFASGVMTRPMKAGKERAERVAEAVLQGERHALVGNAMYFHTAGLSFGYPNMNYVAVAGGNAFYQRLSRQLREGRRMTSQSEARTAQAAHMAAGNPIVMSIAPEAEPANRNGAGSGILQALKAAQVDRK</sequence>
<organism evidence="2 3">
    <name type="scientific">Aureimonas altamirensis DSM 21988</name>
    <dbReference type="NCBI Taxonomy" id="1121026"/>
    <lineage>
        <taxon>Bacteria</taxon>
        <taxon>Pseudomonadati</taxon>
        <taxon>Pseudomonadota</taxon>
        <taxon>Alphaproteobacteria</taxon>
        <taxon>Hyphomicrobiales</taxon>
        <taxon>Aurantimonadaceae</taxon>
        <taxon>Aureimonas</taxon>
    </lineage>
</organism>
<proteinExistence type="predicted"/>
<comment type="caution">
    <text evidence="2">The sequence shown here is derived from an EMBL/GenBank/DDBJ whole genome shotgun (WGS) entry which is preliminary data.</text>
</comment>
<feature type="domain" description="Cell wall hydrolase SleB" evidence="1">
    <location>
        <begin position="95"/>
        <end position="191"/>
    </location>
</feature>
<keyword evidence="2" id="KW-0378">Hydrolase</keyword>
<dbReference type="InterPro" id="IPR042047">
    <property type="entry name" value="SleB_dom1"/>
</dbReference>
<name>A0ABY1IR59_9HYPH</name>
<protein>
    <submittedName>
        <fullName evidence="2">Cell Wall Hydrolase</fullName>
    </submittedName>
</protein>
<gene>
    <name evidence="2" type="ORF">SAMN02745911_3764</name>
</gene>
<evidence type="ECO:0000259" key="1">
    <source>
        <dbReference type="Pfam" id="PF07486"/>
    </source>
</evidence>
<dbReference type="InterPro" id="IPR011105">
    <property type="entry name" value="Cell_wall_hydrolase_SleB"/>
</dbReference>
<evidence type="ECO:0000313" key="2">
    <source>
        <dbReference type="EMBL" id="SHJ94172.1"/>
    </source>
</evidence>
<evidence type="ECO:0000313" key="3">
    <source>
        <dbReference type="Proteomes" id="UP000184290"/>
    </source>
</evidence>
<reference evidence="2 3" key="1">
    <citation type="submission" date="2016-11" db="EMBL/GenBank/DDBJ databases">
        <authorList>
            <person name="Varghese N."/>
            <person name="Submissions S."/>
        </authorList>
    </citation>
    <scope>NUCLEOTIDE SEQUENCE [LARGE SCALE GENOMIC DNA]</scope>
    <source>
        <strain evidence="2 3">DSM 21988</strain>
    </source>
</reference>
<accession>A0ABY1IR59</accession>
<dbReference type="GO" id="GO:0016787">
    <property type="term" value="F:hydrolase activity"/>
    <property type="evidence" value="ECO:0007669"/>
    <property type="project" value="UniProtKB-KW"/>
</dbReference>
<keyword evidence="3" id="KW-1185">Reference proteome</keyword>
<dbReference type="EMBL" id="FQZC01000005">
    <property type="protein sequence ID" value="SHJ94172.1"/>
    <property type="molecule type" value="Genomic_DNA"/>
</dbReference>
<dbReference type="Pfam" id="PF07486">
    <property type="entry name" value="Hydrolase_2"/>
    <property type="match status" value="1"/>
</dbReference>
<dbReference type="Gene3D" id="1.10.10.2520">
    <property type="entry name" value="Cell wall hydrolase SleB, domain 1"/>
    <property type="match status" value="1"/>
</dbReference>
<dbReference type="Proteomes" id="UP000184290">
    <property type="component" value="Unassembled WGS sequence"/>
</dbReference>